<evidence type="ECO:0000256" key="9">
    <source>
        <dbReference type="ARBA" id="ARBA00023136"/>
    </source>
</evidence>
<dbReference type="InterPro" id="IPR002610">
    <property type="entry name" value="Peptidase_S54_rhomboid-like"/>
</dbReference>
<dbReference type="PANTHER" id="PTHR22936:SF69">
    <property type="entry name" value="RHOMBOID-LIKE PROTEIN"/>
    <property type="match status" value="1"/>
</dbReference>
<comment type="caution">
    <text evidence="13">The sequence shown here is derived from an EMBL/GenBank/DDBJ whole genome shotgun (WGS) entry which is preliminary data.</text>
</comment>
<feature type="region of interest" description="Disordered" evidence="11">
    <location>
        <begin position="159"/>
        <end position="222"/>
    </location>
</feature>
<evidence type="ECO:0000256" key="10">
    <source>
        <dbReference type="RuleBase" id="RU362115"/>
    </source>
</evidence>
<dbReference type="Proteomes" id="UP000186804">
    <property type="component" value="Unassembled WGS sequence"/>
</dbReference>
<keyword evidence="14" id="KW-1185">Reference proteome</keyword>
<dbReference type="GeneID" id="92366605"/>
<feature type="transmembrane region" description="Helical" evidence="10">
    <location>
        <begin position="543"/>
        <end position="561"/>
    </location>
</feature>
<evidence type="ECO:0000256" key="6">
    <source>
        <dbReference type="ARBA" id="ARBA00022801"/>
    </source>
</evidence>
<dbReference type="InterPro" id="IPR022764">
    <property type="entry name" value="Peptidase_S54_rhomboid_dom"/>
</dbReference>
<comment type="catalytic activity">
    <reaction evidence="1 10">
        <text>Cleaves type-1 transmembrane domains using a catalytic dyad composed of serine and histidine that are contributed by different transmembrane domains.</text>
        <dbReference type="EC" id="3.4.21.105"/>
    </reaction>
</comment>
<dbReference type="SUPFAM" id="SSF144091">
    <property type="entry name" value="Rhomboid-like"/>
    <property type="match status" value="1"/>
</dbReference>
<feature type="transmembrane region" description="Helical" evidence="10">
    <location>
        <begin position="808"/>
        <end position="831"/>
    </location>
</feature>
<name>A0A1J4MRP1_9CRYT</name>
<feature type="transmembrane region" description="Helical" evidence="10">
    <location>
        <begin position="660"/>
        <end position="681"/>
    </location>
</feature>
<accession>A0A1J4MRP1</accession>
<feature type="transmembrane region" description="Helical" evidence="10">
    <location>
        <begin position="606"/>
        <end position="623"/>
    </location>
</feature>
<keyword evidence="5 10" id="KW-0812">Transmembrane</keyword>
<dbReference type="RefSeq" id="XP_067068692.1">
    <property type="nucleotide sequence ID" value="XM_067212651.1"/>
</dbReference>
<feature type="transmembrane region" description="Helical" evidence="10">
    <location>
        <begin position="635"/>
        <end position="654"/>
    </location>
</feature>
<dbReference type="GO" id="GO:0004252">
    <property type="term" value="F:serine-type endopeptidase activity"/>
    <property type="evidence" value="ECO:0007669"/>
    <property type="project" value="InterPro"/>
</dbReference>
<feature type="transmembrane region" description="Helical" evidence="10">
    <location>
        <begin position="582"/>
        <end position="600"/>
    </location>
</feature>
<dbReference type="InterPro" id="IPR035952">
    <property type="entry name" value="Rhomboid-like_sf"/>
</dbReference>
<dbReference type="EMBL" id="LRBS01000049">
    <property type="protein sequence ID" value="OII76846.1"/>
    <property type="molecule type" value="Genomic_DNA"/>
</dbReference>
<organism evidence="13 14">
    <name type="scientific">Cryptosporidium andersoni</name>
    <dbReference type="NCBI Taxonomy" id="117008"/>
    <lineage>
        <taxon>Eukaryota</taxon>
        <taxon>Sar</taxon>
        <taxon>Alveolata</taxon>
        <taxon>Apicomplexa</taxon>
        <taxon>Conoidasida</taxon>
        <taxon>Coccidia</taxon>
        <taxon>Eucoccidiorida</taxon>
        <taxon>Eimeriorina</taxon>
        <taxon>Cryptosporidiidae</taxon>
        <taxon>Cryptosporidium</taxon>
    </lineage>
</organism>
<evidence type="ECO:0000256" key="7">
    <source>
        <dbReference type="ARBA" id="ARBA00022825"/>
    </source>
</evidence>
<comment type="function">
    <text evidence="10">Serine protease involved in intramembrane proteolysis.</text>
</comment>
<feature type="region of interest" description="Disordered" evidence="11">
    <location>
        <begin position="722"/>
        <end position="751"/>
    </location>
</feature>
<gene>
    <name evidence="13" type="ORF">cand_024210</name>
</gene>
<feature type="compositionally biased region" description="Basic and acidic residues" evidence="11">
    <location>
        <begin position="185"/>
        <end position="201"/>
    </location>
</feature>
<evidence type="ECO:0000313" key="13">
    <source>
        <dbReference type="EMBL" id="OII76846.1"/>
    </source>
</evidence>
<keyword evidence="4 10" id="KW-0645">Protease</keyword>
<dbReference type="VEuPathDB" id="CryptoDB:cand_024210"/>
<feature type="transmembrane region" description="Helical" evidence="10">
    <location>
        <begin position="474"/>
        <end position="494"/>
    </location>
</feature>
<keyword evidence="6 10" id="KW-0378">Hydrolase</keyword>
<comment type="subcellular location">
    <subcellularLocation>
        <location evidence="2 10">Membrane</location>
        <topology evidence="2 10">Multi-pass membrane protein</topology>
    </subcellularLocation>
</comment>
<keyword evidence="7 10" id="KW-0720">Serine protease</keyword>
<evidence type="ECO:0000259" key="12">
    <source>
        <dbReference type="Pfam" id="PF01694"/>
    </source>
</evidence>
<dbReference type="Gene3D" id="1.20.1540.10">
    <property type="entry name" value="Rhomboid-like"/>
    <property type="match status" value="1"/>
</dbReference>
<dbReference type="GO" id="GO:0006508">
    <property type="term" value="P:proteolysis"/>
    <property type="evidence" value="ECO:0007669"/>
    <property type="project" value="UniProtKB-KW"/>
</dbReference>
<evidence type="ECO:0000256" key="8">
    <source>
        <dbReference type="ARBA" id="ARBA00022989"/>
    </source>
</evidence>
<dbReference type="GO" id="GO:0016020">
    <property type="term" value="C:membrane"/>
    <property type="evidence" value="ECO:0007669"/>
    <property type="project" value="UniProtKB-SubCell"/>
</dbReference>
<dbReference type="Pfam" id="PF01694">
    <property type="entry name" value="Rhomboid"/>
    <property type="match status" value="1"/>
</dbReference>
<dbReference type="PANTHER" id="PTHR22936">
    <property type="entry name" value="RHOMBOID-RELATED"/>
    <property type="match status" value="1"/>
</dbReference>
<dbReference type="AlphaFoldDB" id="A0A1J4MRP1"/>
<feature type="region of interest" description="Disordered" evidence="11">
    <location>
        <begin position="363"/>
        <end position="401"/>
    </location>
</feature>
<dbReference type="EC" id="3.4.21.105" evidence="10"/>
<evidence type="ECO:0000256" key="3">
    <source>
        <dbReference type="ARBA" id="ARBA00009045"/>
    </source>
</evidence>
<dbReference type="OrthoDB" id="418595at2759"/>
<evidence type="ECO:0000256" key="1">
    <source>
        <dbReference type="ARBA" id="ARBA00000156"/>
    </source>
</evidence>
<evidence type="ECO:0000313" key="14">
    <source>
        <dbReference type="Proteomes" id="UP000186804"/>
    </source>
</evidence>
<feature type="compositionally biased region" description="Basic and acidic residues" evidence="11">
    <location>
        <begin position="166"/>
        <end position="177"/>
    </location>
</feature>
<evidence type="ECO:0000256" key="2">
    <source>
        <dbReference type="ARBA" id="ARBA00004141"/>
    </source>
</evidence>
<keyword evidence="8 10" id="KW-1133">Transmembrane helix</keyword>
<sequence length="892" mass="99693">MEYKSEFAFREGGKRPIVKPVAGSAAFGVQLNMPRAPTPNYEIYSTSKNNFERSSIIPTPMKSQEVTFNNGYPITKNSMSQTHRMSQPQIATQRNKSVVKPYIRALSSDNITPIPNTSSIQPNIVKCPSSAIDYPVITPLNEKSSNVNLINKPIIKENSTSSKYNEGSRRSVKRQSDDSTIGTPRIEDNNFSRLPTKDELRLFSVPQASPPDRKQTISRENSIDITQQVLKSDSNIAAKKPDKLNSSQSLKAVPEYPNVELQYVDDMVILAPQKNEILHPKLMNSNEDLSTGISMKAAQSIRKKLSTNLLTKQTSLDNVPMSEAANVMLESANNNEKVQSSNVNKVKSFPIETSVDNPILVETQKSNVEDTSVRATDKESQKNVSEGNLRGHQDSISQNAPPINLDDQGLEGHLKWLYGEDTKINVGLGPNIHDMKLNAIKLNDQYAVHSFNPLTQMEISNKIKKWINPVHGRLFVVLTTSFALTGVFLQSLVFNRLNKWGSPNNCGGVFVEPFKTNPMLGACPEALNVLGGLLVNELRNGGVIRLFWAMWMHAGFIHIGFNVLSQAQLGYMMEPDWGITRFFFLFFLSAIGGNLTVSVISPCSLTVGSSGGLFGITAAGLVYTFEHWKNLPNPLFLFVFDIFSVIIGMVLSFTGVTNPWAHVGGFSVGLLYTLATFRGCGACSPEDRLARYNRMAALPIFRLFMKQDMEWVKKQIEEKKRKKVERRNRKKAEQWRKNQKMKKNLPNDNTDEINDGSGVTIDEFGIKRHAELIIVLDKTPVARVTIIKKIKIWFKKLGRSLCQKKGLWSFRIISGLLLIIYFVIAALGVFYPPLYWPNPVGIVSFEAGVVKCGCCYVNNVYTCGSNPQFIEWCEQQGPSAQPNRTVLGIDKY</sequence>
<reference evidence="13 14" key="1">
    <citation type="submission" date="2016-10" db="EMBL/GenBank/DDBJ databases">
        <title>Reductive evolution of mitochondrial metabolism and differential evolution of invasion-related proteins in Cryptosporidium.</title>
        <authorList>
            <person name="Liu S."/>
            <person name="Roellig D.M."/>
            <person name="Guo Y."/>
            <person name="Li N."/>
            <person name="Frace M.A."/>
            <person name="Tang K."/>
            <person name="Zhang L."/>
            <person name="Feng Y."/>
            <person name="Xiao L."/>
        </authorList>
    </citation>
    <scope>NUCLEOTIDE SEQUENCE [LARGE SCALE GENOMIC DNA]</scope>
    <source>
        <strain evidence="13">30847</strain>
    </source>
</reference>
<feature type="domain" description="Peptidase S54 rhomboid" evidence="12">
    <location>
        <begin position="542"/>
        <end position="678"/>
    </location>
</feature>
<comment type="similarity">
    <text evidence="3 10">Belongs to the peptidase S54 family.</text>
</comment>
<proteinExistence type="inferred from homology"/>
<protein>
    <recommendedName>
        <fullName evidence="10">Rhomboid-like protease</fullName>
        <ecNumber evidence="10">3.4.21.105</ecNumber>
    </recommendedName>
</protein>
<evidence type="ECO:0000256" key="11">
    <source>
        <dbReference type="SAM" id="MobiDB-lite"/>
    </source>
</evidence>
<evidence type="ECO:0000256" key="4">
    <source>
        <dbReference type="ARBA" id="ARBA00022670"/>
    </source>
</evidence>
<evidence type="ECO:0000256" key="5">
    <source>
        <dbReference type="ARBA" id="ARBA00022692"/>
    </source>
</evidence>
<keyword evidence="9 10" id="KW-0472">Membrane</keyword>
<feature type="compositionally biased region" description="Basic and acidic residues" evidence="11">
    <location>
        <begin position="367"/>
        <end position="381"/>
    </location>
</feature>